<dbReference type="EMBL" id="JH719942">
    <property type="protein sequence ID" value="EJF53698.1"/>
    <property type="molecule type" value="Genomic_DNA"/>
</dbReference>
<dbReference type="OrthoDB" id="9816941at2"/>
<evidence type="ECO:0000313" key="2">
    <source>
        <dbReference type="Proteomes" id="UP000005113"/>
    </source>
</evidence>
<evidence type="ECO:0000313" key="1">
    <source>
        <dbReference type="EMBL" id="EJF53698.1"/>
    </source>
</evidence>
<dbReference type="RefSeq" id="WP_002659378.1">
    <property type="nucleotide sequence ID" value="NZ_JH719942.1"/>
</dbReference>
<sequence length="457" mass="50036">MGFGDFLSKVQEGRKVLESVQNELGQRKAQTEQPQSKKKAADLLGRLDLILEKADKIEREGVDITDLLQIGSEIAKNSGNEKVRQVAESVSQVTADGKIDTEELVREGLETVANNTDNELLDELSERAGNILEDGKIDKDELIAEGLDAIGEHSGNDKIKSIAEAAKAVLEDGKTDLGEILGVGADVFKEEIEKAGLSDLVKEASDIFDGVSSLDEFLERGKAELKRLAELAAKALLDQFINSFLNQGISKEFLHLQHTPARQKWGRLSMGMSMDIRLSGTLSGRFTGSEVEINSQLSSSAWAQGDLELDCGFTIPVIKKKVEGQAKANVSGQLDCQADAKVTLGLKNKSLVGKLYPTTVTSQHDMLLKVEIPGYIVSLWNGAASWSFGYLDPIDAFFTHKLGKYELLQLQVPGYETSFSMQSLSFTHGPKGDFKIEPGKDVAPMIQKFEQYLPWNN</sequence>
<proteinExistence type="predicted"/>
<protein>
    <submittedName>
        <fullName evidence="1">Uncharacterized protein</fullName>
    </submittedName>
</protein>
<dbReference type="HOGENOM" id="CLU_598383_0_0_10"/>
<gene>
    <name evidence="1" type="ORF">SapgrDRAFT_2009</name>
</gene>
<accession>J1I5P3</accession>
<dbReference type="AlphaFoldDB" id="J1I5P3"/>
<reference evidence="2" key="1">
    <citation type="journal article" date="2012" name="Stand. Genomic Sci.">
        <title>Permanent draft genome sequence of the gliding predator Saprospira grandis strain Sa g1 (= HR1).</title>
        <authorList>
            <person name="Mavromatis K."/>
            <person name="Chertkov O."/>
            <person name="Lapidus A."/>
            <person name="Nolan M."/>
            <person name="Lucas S."/>
            <person name="Tice H."/>
            <person name="Del Rio T.G."/>
            <person name="Cheng J.F."/>
            <person name="Han C."/>
            <person name="Tapia R."/>
            <person name="Bruce D."/>
            <person name="Goodwin L.A."/>
            <person name="Pitluck S."/>
            <person name="Huntemann M."/>
            <person name="Liolios K."/>
            <person name="Pagani I."/>
            <person name="Ivanova N."/>
            <person name="Mikhailova N."/>
            <person name="Pati A."/>
            <person name="Chen A."/>
            <person name="Palaniappan K."/>
            <person name="Land M."/>
            <person name="Brambilla E.M."/>
            <person name="Rohde M."/>
            <person name="Spring S."/>
            <person name="Goker M."/>
            <person name="Detter J.C."/>
            <person name="Bristow J."/>
            <person name="Eisen J.A."/>
            <person name="Markowitz V."/>
            <person name="Hugenholtz P."/>
            <person name="Kyrpides N.C."/>
            <person name="Klenk H.P."/>
            <person name="Woyke T."/>
        </authorList>
    </citation>
    <scope>NUCLEOTIDE SEQUENCE [LARGE SCALE GENOMIC DNA]</scope>
    <source>
        <strain evidence="2">DSM 2844</strain>
    </source>
</reference>
<dbReference type="Proteomes" id="UP000005113">
    <property type="component" value="Unassembled WGS sequence"/>
</dbReference>
<organism evidence="1 2">
    <name type="scientific">Saprospira grandis DSM 2844</name>
    <dbReference type="NCBI Taxonomy" id="694433"/>
    <lineage>
        <taxon>Bacteria</taxon>
        <taxon>Pseudomonadati</taxon>
        <taxon>Bacteroidota</taxon>
        <taxon>Saprospiria</taxon>
        <taxon>Saprospirales</taxon>
        <taxon>Saprospiraceae</taxon>
        <taxon>Saprospira</taxon>
    </lineage>
</organism>
<name>J1I5P3_9BACT</name>